<keyword evidence="1" id="KW-1133">Transmembrane helix</keyword>
<feature type="transmembrane region" description="Helical" evidence="1">
    <location>
        <begin position="205"/>
        <end position="238"/>
    </location>
</feature>
<keyword evidence="1" id="KW-0812">Transmembrane</keyword>
<gene>
    <name evidence="2" type="ORF">H4C47_13760</name>
</gene>
<dbReference type="Proteomes" id="UP000553948">
    <property type="component" value="Unassembled WGS sequence"/>
</dbReference>
<comment type="caution">
    <text evidence="2">The sequence shown here is derived from an EMBL/GenBank/DDBJ whole genome shotgun (WGS) entry which is preliminary data.</text>
</comment>
<reference evidence="2 3" key="1">
    <citation type="submission" date="2020-07" db="EMBL/GenBank/DDBJ databases">
        <title>Diversity of carbapenemase encoding genes among Pseudomonas putida group clinical isolates in a tertiary Brazilian hospital.</title>
        <authorList>
            <person name="Alberto-Lei F."/>
            <person name="Nodari C.S."/>
            <person name="Streling A.P."/>
            <person name="Paulino J.T."/>
            <person name="Bessa-Neto F.O."/>
            <person name="Cayo R."/>
            <person name="Gales A.C."/>
        </authorList>
    </citation>
    <scope>NUCLEOTIDE SEQUENCE [LARGE SCALE GENOMIC DNA]</scope>
    <source>
        <strain evidence="2 3">12464</strain>
    </source>
</reference>
<sequence>MFVSKVMLDQLAYEMEKNNREMVVMLLSDLRIDAKNVQGTHAATQPPQNCNLNQRYWLDCAWNEMKTNYNGIPHTFVNTNWGVPAGLAAVDAKNIAILLRDIGGFGTKARVSVRNGQEYLILTGYPGLRRKLKGTRYGVRNAQLLELGIGKYGIRGSSIQGFKISCWVAVGIEVAEWAFNDEAVLTDLFGGIGVELVKAGIATTVGYAAGVFAGTLITAAAAPVAAGAIFVFIVGYGLNVIDNHYGIKNAVKASLRHAVTHFENIQAQVTKIDVDEIKEEVEQSIADMAAQTAEYLYDEAKRWAIRKIQPGELRFPRLPSGGNLPMLNNFKIPKI</sequence>
<protein>
    <submittedName>
        <fullName evidence="2">Uncharacterized protein</fullName>
    </submittedName>
</protein>
<organism evidence="2 3">
    <name type="scientific">Pseudomonas putida</name>
    <name type="common">Arthrobacter siderocapsulatus</name>
    <dbReference type="NCBI Taxonomy" id="303"/>
    <lineage>
        <taxon>Bacteria</taxon>
        <taxon>Pseudomonadati</taxon>
        <taxon>Pseudomonadota</taxon>
        <taxon>Gammaproteobacteria</taxon>
        <taxon>Pseudomonadales</taxon>
        <taxon>Pseudomonadaceae</taxon>
        <taxon>Pseudomonas</taxon>
    </lineage>
</organism>
<dbReference type="RefSeq" id="WP_176516750.1">
    <property type="nucleotide sequence ID" value="NZ_JACGDG010000011.1"/>
</dbReference>
<dbReference type="AlphaFoldDB" id="A0A7W2L1V8"/>
<accession>A0A7W2L1V8</accession>
<name>A0A7W2L1V8_PSEPU</name>
<evidence type="ECO:0000313" key="3">
    <source>
        <dbReference type="Proteomes" id="UP000553948"/>
    </source>
</evidence>
<evidence type="ECO:0000313" key="2">
    <source>
        <dbReference type="EMBL" id="MBA6116797.1"/>
    </source>
</evidence>
<evidence type="ECO:0000256" key="1">
    <source>
        <dbReference type="SAM" id="Phobius"/>
    </source>
</evidence>
<dbReference type="EMBL" id="JACGDG010000011">
    <property type="protein sequence ID" value="MBA6116797.1"/>
    <property type="molecule type" value="Genomic_DNA"/>
</dbReference>
<proteinExistence type="predicted"/>
<keyword evidence="1" id="KW-0472">Membrane</keyword>